<evidence type="ECO:0000313" key="3">
    <source>
        <dbReference type="Proteomes" id="UP000240760"/>
    </source>
</evidence>
<feature type="compositionally biased region" description="Basic residues" evidence="1">
    <location>
        <begin position="205"/>
        <end position="214"/>
    </location>
</feature>
<gene>
    <name evidence="2" type="ORF">M440DRAFT_158222</name>
</gene>
<organism evidence="2 3">
    <name type="scientific">Trichoderma longibrachiatum ATCC 18648</name>
    <dbReference type="NCBI Taxonomy" id="983965"/>
    <lineage>
        <taxon>Eukaryota</taxon>
        <taxon>Fungi</taxon>
        <taxon>Dikarya</taxon>
        <taxon>Ascomycota</taxon>
        <taxon>Pezizomycotina</taxon>
        <taxon>Sordariomycetes</taxon>
        <taxon>Hypocreomycetidae</taxon>
        <taxon>Hypocreales</taxon>
        <taxon>Hypocreaceae</taxon>
        <taxon>Trichoderma</taxon>
    </lineage>
</organism>
<name>A0A2T4BT45_TRILO</name>
<evidence type="ECO:0000313" key="2">
    <source>
        <dbReference type="EMBL" id="PTB72474.1"/>
    </source>
</evidence>
<accession>A0A2T4BT45</accession>
<protein>
    <submittedName>
        <fullName evidence="2">Uncharacterized protein</fullName>
    </submittedName>
</protein>
<sequence length="214" mass="24148">MSPSHAVSRRPSPRRLAPPGTTAAFHLQRRGQAETADPRTPHRCWRFWDTLDAWTARNRRPGPGVVPNRRLALPGLALARGHSRMLGRYGVRKHRPTAASFMRAWRRSLQLHLQLQSQQRSATDLPKRPGPPPAPMDWPWWPSHCLRSATIDRRPSPCPAACHRVLLAASGTVKALLACPAALHRHHSRAWVRSTTHEAPSGGLHRLKRHHHTH</sequence>
<dbReference type="AlphaFoldDB" id="A0A2T4BT45"/>
<dbReference type="Proteomes" id="UP000240760">
    <property type="component" value="Unassembled WGS sequence"/>
</dbReference>
<proteinExistence type="predicted"/>
<evidence type="ECO:0000256" key="1">
    <source>
        <dbReference type="SAM" id="MobiDB-lite"/>
    </source>
</evidence>
<feature type="region of interest" description="Disordered" evidence="1">
    <location>
        <begin position="192"/>
        <end position="214"/>
    </location>
</feature>
<keyword evidence="3" id="KW-1185">Reference proteome</keyword>
<reference evidence="2 3" key="1">
    <citation type="submission" date="2016-07" db="EMBL/GenBank/DDBJ databases">
        <title>Multiple horizontal gene transfer events from other fungi enriched the ability of initially mycotrophic Trichoderma (Ascomycota) to feed on dead plant biomass.</title>
        <authorList>
            <consortium name="DOE Joint Genome Institute"/>
            <person name="Aerts A."/>
            <person name="Atanasova L."/>
            <person name="Chenthamara K."/>
            <person name="Zhang J."/>
            <person name="Grujic M."/>
            <person name="Henrissat B."/>
            <person name="Kuo A."/>
            <person name="Salamov A."/>
            <person name="Lipzen A."/>
            <person name="Labutti K."/>
            <person name="Barry K."/>
            <person name="Miao Y."/>
            <person name="Rahimi M.J."/>
            <person name="Shen Q."/>
            <person name="Grigoriev I.V."/>
            <person name="Kubicek C.P."/>
            <person name="Druzhinina I.S."/>
        </authorList>
    </citation>
    <scope>NUCLEOTIDE SEQUENCE [LARGE SCALE GENOMIC DNA]</scope>
    <source>
        <strain evidence="2 3">ATCC 18648</strain>
    </source>
</reference>
<feature type="region of interest" description="Disordered" evidence="1">
    <location>
        <begin position="1"/>
        <end position="20"/>
    </location>
</feature>
<dbReference type="EMBL" id="KZ679141">
    <property type="protein sequence ID" value="PTB72474.1"/>
    <property type="molecule type" value="Genomic_DNA"/>
</dbReference>